<sequence>MAFIIAPFLLIQGCGDEVSVRDVCDNTPGMCSDLNTDGHCNVERSQVIVARHYEKAQPTDENKYTLLDNFEQYSRCIYRAAGIEHIKLKDKKTSRVNGYLTSLAEIKRLSNETVNSTYPKLLYYHWSRNGSEEAMEKLLQQEQQAAMQTSEMQFLLATYFIKFDLEKTLDLLYLALQLNPAGETVNTEIYTSLVNIFYKQKNYKHAYIWGLIAQESGVKKIDLAPLENLLQGEGKSLDALQDLADKTYDEINNGEFISPRGF</sequence>
<proteinExistence type="predicted"/>
<gene>
    <name evidence="1" type="ORF">B1199_16765</name>
</gene>
<dbReference type="Pfam" id="PF11207">
    <property type="entry name" value="DUF2989"/>
    <property type="match status" value="1"/>
</dbReference>
<dbReference type="EMBL" id="MWPV01000005">
    <property type="protein sequence ID" value="OUL57034.1"/>
    <property type="molecule type" value="Genomic_DNA"/>
</dbReference>
<name>A0A244CN50_PSEDV</name>
<protein>
    <recommendedName>
        <fullName evidence="3">DUF2989 domain-containing protein</fullName>
    </recommendedName>
</protein>
<reference evidence="1 2" key="1">
    <citation type="submission" date="2017-02" db="EMBL/GenBank/DDBJ databases">
        <title>Pseudoalteromonas ulvae TC14 Genome.</title>
        <authorList>
            <person name="Molmeret M."/>
        </authorList>
    </citation>
    <scope>NUCLEOTIDE SEQUENCE [LARGE SCALE GENOMIC DNA]</scope>
    <source>
        <strain evidence="1">TC14</strain>
    </source>
</reference>
<keyword evidence="2" id="KW-1185">Reference proteome</keyword>
<dbReference type="InterPro" id="IPR021372">
    <property type="entry name" value="DUF2989"/>
</dbReference>
<organism evidence="1 2">
    <name type="scientific">Pseudoalteromonas ulvae</name>
    <dbReference type="NCBI Taxonomy" id="107327"/>
    <lineage>
        <taxon>Bacteria</taxon>
        <taxon>Pseudomonadati</taxon>
        <taxon>Pseudomonadota</taxon>
        <taxon>Gammaproteobacteria</taxon>
        <taxon>Alteromonadales</taxon>
        <taxon>Pseudoalteromonadaceae</taxon>
        <taxon>Pseudoalteromonas</taxon>
    </lineage>
</organism>
<evidence type="ECO:0008006" key="3">
    <source>
        <dbReference type="Google" id="ProtNLM"/>
    </source>
</evidence>
<evidence type="ECO:0000313" key="2">
    <source>
        <dbReference type="Proteomes" id="UP000194841"/>
    </source>
</evidence>
<evidence type="ECO:0000313" key="1">
    <source>
        <dbReference type="EMBL" id="OUL57034.1"/>
    </source>
</evidence>
<dbReference type="AlphaFoldDB" id="A0A244CN50"/>
<comment type="caution">
    <text evidence="1">The sequence shown here is derived from an EMBL/GenBank/DDBJ whole genome shotgun (WGS) entry which is preliminary data.</text>
</comment>
<accession>A0A244CN50</accession>
<dbReference type="Proteomes" id="UP000194841">
    <property type="component" value="Unassembled WGS sequence"/>
</dbReference>